<dbReference type="InterPro" id="IPR023366">
    <property type="entry name" value="ATP_synth_asu-like_sf"/>
</dbReference>
<protein>
    <recommendedName>
        <fullName evidence="8">V-type ATP synthase alpha chain</fullName>
        <ecNumber evidence="8">7.1.2.2</ecNumber>
    </recommendedName>
    <alternativeName>
        <fullName evidence="8">V-ATPase subunit A</fullName>
    </alternativeName>
</protein>
<name>H0UNJ8_9BACT</name>
<dbReference type="CDD" id="cd18111">
    <property type="entry name" value="ATP-synt_V_A-type_alpha_C"/>
    <property type="match status" value="1"/>
</dbReference>
<evidence type="ECO:0000313" key="11">
    <source>
        <dbReference type="Proteomes" id="UP000005730"/>
    </source>
</evidence>
<sequence>MEASAKRGLVTMVNGPVIKGSSMGSFGMREMVYIGERKLLGEIIRMDGQEALIQVYDDTQGLKVGEVIEGSGQALSVQLGPGLIGGFFDGIARPLDKLMERQGIYIMPGADVPQTDPEKTWDVTVMARKGDMAFPGMVIGEVQETPLLKHRIMVPPNVEGEIVEVRPSGPVRSDQWLALVKDTSGKEVEIPMVQRWPVRTPRPYRQRLLPNEPLVTGQRVIDGLFPIAKGGTAAIPGGFGTGKTVTQHQLAKWSEAQVVVYIGCGERGNEMTDVLEEFPVLEDPRSGRPLMERTILIANTSNMPVAAREASIYTGITMAEYFRDMGYHVALMADSTSRWAEALREISGRLEEIPAEEGFPAYLPTRLAEFYERAGRVVTLGGETGSITIIGAVSPPGGDFTEPVTRHTKRYIRCFWGLDKSLANARHFPAISWLDSYSEYAQEVEDWFASQVDPRWGELRNRATQILGEDNKIQQIIRLVGEDVLPDEQKLVAFTAFLLKNGYLQQSAFGPDAYSPPSKGFAILERILYFHDRCEGLIKKGVPLSLLKDHESVDAMAHLRELQPDDVRAFEEHKRSLDSHIERVARERTAVAREETR</sequence>
<dbReference type="FunFam" id="3.40.50.300:FF:000675">
    <property type="entry name" value="V-type ATP synthase alpha chain"/>
    <property type="match status" value="1"/>
</dbReference>
<dbReference type="Gene3D" id="2.40.30.20">
    <property type="match status" value="1"/>
</dbReference>
<dbReference type="Pfam" id="PF00006">
    <property type="entry name" value="ATP-synt_ab"/>
    <property type="match status" value="1"/>
</dbReference>
<dbReference type="Pfam" id="PF02874">
    <property type="entry name" value="ATP-synt_ab_N"/>
    <property type="match status" value="1"/>
</dbReference>
<dbReference type="InterPro" id="IPR022878">
    <property type="entry name" value="V-ATPase_asu"/>
</dbReference>
<dbReference type="GO" id="GO:0046933">
    <property type="term" value="F:proton-transporting ATP synthase activity, rotational mechanism"/>
    <property type="evidence" value="ECO:0007669"/>
    <property type="project" value="UniProtKB-UniRule"/>
</dbReference>
<keyword evidence="11" id="KW-1185">Reference proteome</keyword>
<evidence type="ECO:0000256" key="8">
    <source>
        <dbReference type="HAMAP-Rule" id="MF_00309"/>
    </source>
</evidence>
<dbReference type="STRING" id="926567.TheveDRAFT_1293"/>
<dbReference type="Proteomes" id="UP000005730">
    <property type="component" value="Chromosome"/>
</dbReference>
<dbReference type="InterPro" id="IPR024034">
    <property type="entry name" value="ATPase_F1/V1_b/a_C"/>
</dbReference>
<comment type="function">
    <text evidence="8">Produces ATP from ADP in the presence of a proton gradient across the membrane. The V-type alpha chain is a catalytic subunit.</text>
</comment>
<gene>
    <name evidence="8" type="primary">atpA</name>
    <name evidence="10" type="ORF">TheveDRAFT_1293</name>
</gene>
<dbReference type="InterPro" id="IPR036121">
    <property type="entry name" value="ATPase_F1/V1/A1_a/bsu_N_sf"/>
</dbReference>
<dbReference type="SUPFAM" id="SSF50615">
    <property type="entry name" value="N-terminal domain of alpha and beta subunits of F1 ATP synthase"/>
    <property type="match status" value="1"/>
</dbReference>
<dbReference type="InterPro" id="IPR004100">
    <property type="entry name" value="ATPase_F1/V1/A1_a/bsu_N"/>
</dbReference>
<evidence type="ECO:0000256" key="5">
    <source>
        <dbReference type="ARBA" id="ARBA00022967"/>
    </source>
</evidence>
<dbReference type="AlphaFoldDB" id="H0UNJ8"/>
<reference evidence="10 11" key="1">
    <citation type="submission" date="2011-10" db="EMBL/GenBank/DDBJ databases">
        <title>The Noncontiguous Finished genome of Thermanaerovibrio velox DSM 12556.</title>
        <authorList>
            <consortium name="US DOE Joint Genome Institute (JGI-PGF)"/>
            <person name="Lucas S."/>
            <person name="Copeland A."/>
            <person name="Lapidus A."/>
            <person name="Glavina del Rio T."/>
            <person name="Dalin E."/>
            <person name="Tice H."/>
            <person name="Bruce D."/>
            <person name="Goodwin L."/>
            <person name="Pitluck S."/>
            <person name="Peters L."/>
            <person name="Mikhailova N."/>
            <person name="Teshima H."/>
            <person name="Kyrpides N."/>
            <person name="Mavromatis K."/>
            <person name="Ivanova N."/>
            <person name="Markowitz V."/>
            <person name="Cheng J.-F."/>
            <person name="Hugenholtz P."/>
            <person name="Woyke T."/>
            <person name="Wu D."/>
            <person name="Spring S."/>
            <person name="Brambilla E.-M."/>
            <person name="Klenk H.-P."/>
            <person name="Eisen J.A."/>
        </authorList>
    </citation>
    <scope>NUCLEOTIDE SEQUENCE [LARGE SCALE GENOMIC DNA]</scope>
    <source>
        <strain evidence="10 11">DSM 12556</strain>
    </source>
</reference>
<dbReference type="Pfam" id="PF16886">
    <property type="entry name" value="ATP-synt_ab_Xtn"/>
    <property type="match status" value="1"/>
</dbReference>
<evidence type="ECO:0000313" key="10">
    <source>
        <dbReference type="EMBL" id="EHM10413.1"/>
    </source>
</evidence>
<proteinExistence type="inferred from homology"/>
<dbReference type="InterPro" id="IPR000194">
    <property type="entry name" value="ATPase_F1/V1/A1_a/bsu_nucl-bd"/>
</dbReference>
<dbReference type="HAMAP" id="MF_00309">
    <property type="entry name" value="ATP_synth_A_arch"/>
    <property type="match status" value="1"/>
</dbReference>
<comment type="similarity">
    <text evidence="1 8">Belongs to the ATPase alpha/beta chains family.</text>
</comment>
<comment type="catalytic activity">
    <reaction evidence="8">
        <text>ATP + H2O + 4 H(+)(in) = ADP + phosphate + 5 H(+)(out)</text>
        <dbReference type="Rhea" id="RHEA:57720"/>
        <dbReference type="ChEBI" id="CHEBI:15377"/>
        <dbReference type="ChEBI" id="CHEBI:15378"/>
        <dbReference type="ChEBI" id="CHEBI:30616"/>
        <dbReference type="ChEBI" id="CHEBI:43474"/>
        <dbReference type="ChEBI" id="CHEBI:456216"/>
        <dbReference type="EC" id="7.1.2.2"/>
    </reaction>
</comment>
<keyword evidence="2 8" id="KW-0813">Transport</keyword>
<dbReference type="GO" id="GO:0005524">
    <property type="term" value="F:ATP binding"/>
    <property type="evidence" value="ECO:0007669"/>
    <property type="project" value="UniProtKB-UniRule"/>
</dbReference>
<dbReference type="Gene3D" id="1.10.1140.10">
    <property type="entry name" value="Bovine Mitochondrial F1-atpase, Atp Synthase Beta Chain, Chain D, domain 3"/>
    <property type="match status" value="1"/>
</dbReference>
<dbReference type="EMBL" id="CM001377">
    <property type="protein sequence ID" value="EHM10413.1"/>
    <property type="molecule type" value="Genomic_DNA"/>
</dbReference>
<keyword evidence="4 8" id="KW-0067">ATP-binding</keyword>
<dbReference type="SUPFAM" id="SSF47917">
    <property type="entry name" value="C-terminal domain of alpha and beta subunits of F1 ATP synthase"/>
    <property type="match status" value="1"/>
</dbReference>
<dbReference type="eggNOG" id="COG1155">
    <property type="taxonomic scope" value="Bacteria"/>
</dbReference>
<evidence type="ECO:0000259" key="9">
    <source>
        <dbReference type="SMART" id="SM00382"/>
    </source>
</evidence>
<dbReference type="PANTHER" id="PTHR43607:SF1">
    <property type="entry name" value="H(+)-TRANSPORTING TWO-SECTOR ATPASE"/>
    <property type="match status" value="1"/>
</dbReference>
<keyword evidence="5 8" id="KW-1278">Translocase</keyword>
<keyword evidence="8" id="KW-0375">Hydrogen ion transport</keyword>
<dbReference type="InterPro" id="IPR027417">
    <property type="entry name" value="P-loop_NTPase"/>
</dbReference>
<evidence type="ECO:0000256" key="6">
    <source>
        <dbReference type="ARBA" id="ARBA00023065"/>
    </source>
</evidence>
<evidence type="ECO:0000256" key="3">
    <source>
        <dbReference type="ARBA" id="ARBA00022741"/>
    </source>
</evidence>
<feature type="binding site" evidence="8">
    <location>
        <begin position="237"/>
        <end position="244"/>
    </location>
    <ligand>
        <name>ATP</name>
        <dbReference type="ChEBI" id="CHEBI:30616"/>
    </ligand>
</feature>
<dbReference type="GO" id="GO:0042777">
    <property type="term" value="P:proton motive force-driven plasma membrane ATP synthesis"/>
    <property type="evidence" value="ECO:0007669"/>
    <property type="project" value="UniProtKB-UniRule"/>
</dbReference>
<dbReference type="SMART" id="SM00382">
    <property type="entry name" value="AAA"/>
    <property type="match status" value="1"/>
</dbReference>
<keyword evidence="3 8" id="KW-0547">Nucleotide-binding</keyword>
<dbReference type="Pfam" id="PF22919">
    <property type="entry name" value="ATP-synt_VA_C"/>
    <property type="match status" value="1"/>
</dbReference>
<dbReference type="PANTHER" id="PTHR43607">
    <property type="entry name" value="V-TYPE PROTON ATPASE CATALYTIC SUBUNIT A"/>
    <property type="match status" value="1"/>
</dbReference>
<evidence type="ECO:0000256" key="4">
    <source>
        <dbReference type="ARBA" id="ARBA00022840"/>
    </source>
</evidence>
<dbReference type="EC" id="7.1.2.2" evidence="8"/>
<dbReference type="Gene3D" id="3.40.50.300">
    <property type="entry name" value="P-loop containing nucleotide triphosphate hydrolases"/>
    <property type="match status" value="1"/>
</dbReference>
<dbReference type="SUPFAM" id="SSF52540">
    <property type="entry name" value="P-loop containing nucleoside triphosphate hydrolases"/>
    <property type="match status" value="1"/>
</dbReference>
<keyword evidence="6 8" id="KW-0406">Ion transport</keyword>
<dbReference type="GO" id="GO:0046961">
    <property type="term" value="F:proton-transporting ATPase activity, rotational mechanism"/>
    <property type="evidence" value="ECO:0007669"/>
    <property type="project" value="InterPro"/>
</dbReference>
<evidence type="ECO:0000256" key="7">
    <source>
        <dbReference type="ARBA" id="ARBA00023310"/>
    </source>
</evidence>
<dbReference type="InterPro" id="IPR003593">
    <property type="entry name" value="AAA+_ATPase"/>
</dbReference>
<dbReference type="InterPro" id="IPR055190">
    <property type="entry name" value="ATP-synt_VA_C"/>
</dbReference>
<organism evidence="10 11">
    <name type="scientific">Thermanaerovibrio velox DSM 12556</name>
    <dbReference type="NCBI Taxonomy" id="926567"/>
    <lineage>
        <taxon>Bacteria</taxon>
        <taxon>Thermotogati</taxon>
        <taxon>Synergistota</taxon>
        <taxon>Synergistia</taxon>
        <taxon>Synergistales</taxon>
        <taxon>Synergistaceae</taxon>
        <taxon>Thermanaerovibrio</taxon>
    </lineage>
</organism>
<dbReference type="NCBIfam" id="NF003220">
    <property type="entry name" value="PRK04192.1"/>
    <property type="match status" value="1"/>
</dbReference>
<feature type="domain" description="AAA+ ATPase" evidence="9">
    <location>
        <begin position="229"/>
        <end position="422"/>
    </location>
</feature>
<evidence type="ECO:0000256" key="2">
    <source>
        <dbReference type="ARBA" id="ARBA00022448"/>
    </source>
</evidence>
<dbReference type="CDD" id="cd01134">
    <property type="entry name" value="V_A-ATPase_A"/>
    <property type="match status" value="1"/>
</dbReference>
<accession>H0UNJ8</accession>
<evidence type="ECO:0000256" key="1">
    <source>
        <dbReference type="ARBA" id="ARBA00008936"/>
    </source>
</evidence>
<dbReference type="Gene3D" id="2.40.50.100">
    <property type="match status" value="1"/>
</dbReference>
<dbReference type="GO" id="GO:0045259">
    <property type="term" value="C:proton-transporting ATP synthase complex"/>
    <property type="evidence" value="ECO:0007669"/>
    <property type="project" value="UniProtKB-ARBA"/>
</dbReference>
<dbReference type="HOGENOM" id="CLU_008162_3_1_0"/>
<dbReference type="InterPro" id="IPR031686">
    <property type="entry name" value="ATP-synth_a_Xtn"/>
</dbReference>
<keyword evidence="7 8" id="KW-0066">ATP synthesis</keyword>